<evidence type="ECO:0000313" key="2">
    <source>
        <dbReference type="EMBL" id="RUS80965.1"/>
    </source>
</evidence>
<comment type="caution">
    <text evidence="2">The sequence shown here is derived from an EMBL/GenBank/DDBJ whole genome shotgun (WGS) entry which is preliminary data.</text>
</comment>
<keyword evidence="3" id="KW-1185">Reference proteome</keyword>
<reference evidence="2 3" key="1">
    <citation type="submission" date="2019-01" db="EMBL/GenBank/DDBJ databases">
        <title>A draft genome assembly of the solar-powered sea slug Elysia chlorotica.</title>
        <authorList>
            <person name="Cai H."/>
            <person name="Li Q."/>
            <person name="Fang X."/>
            <person name="Li J."/>
            <person name="Curtis N.E."/>
            <person name="Altenburger A."/>
            <person name="Shibata T."/>
            <person name="Feng M."/>
            <person name="Maeda T."/>
            <person name="Schwartz J.A."/>
            <person name="Shigenobu S."/>
            <person name="Lundholm N."/>
            <person name="Nishiyama T."/>
            <person name="Yang H."/>
            <person name="Hasebe M."/>
            <person name="Li S."/>
            <person name="Pierce S.K."/>
            <person name="Wang J."/>
        </authorList>
    </citation>
    <scope>NUCLEOTIDE SEQUENCE [LARGE SCALE GENOMIC DNA]</scope>
    <source>
        <strain evidence="2">EC2010</strain>
        <tissue evidence="2">Whole organism of an adult</tissue>
    </source>
</reference>
<dbReference type="EMBL" id="RQTK01000363">
    <property type="protein sequence ID" value="RUS80965.1"/>
    <property type="molecule type" value="Genomic_DNA"/>
</dbReference>
<feature type="region of interest" description="Disordered" evidence="1">
    <location>
        <begin position="1"/>
        <end position="25"/>
    </location>
</feature>
<feature type="compositionally biased region" description="Polar residues" evidence="1">
    <location>
        <begin position="60"/>
        <end position="72"/>
    </location>
</feature>
<proteinExistence type="predicted"/>
<accession>A0A433THA5</accession>
<sequence length="108" mass="12355">MRRGKKTDTNSNNVSNKEKQQTATNLCSEVNAEIVSEHEQGELGATEGLLVFEEMHENKTQPVHTTESNPQQPHEMEESGLEILSSENDEFKHNIPMDQCWSERTMIR</sequence>
<protein>
    <submittedName>
        <fullName evidence="2">Uncharacterized protein</fullName>
    </submittedName>
</protein>
<evidence type="ECO:0000313" key="3">
    <source>
        <dbReference type="Proteomes" id="UP000271974"/>
    </source>
</evidence>
<organism evidence="2 3">
    <name type="scientific">Elysia chlorotica</name>
    <name type="common">Eastern emerald elysia</name>
    <name type="synonym">Sea slug</name>
    <dbReference type="NCBI Taxonomy" id="188477"/>
    <lineage>
        <taxon>Eukaryota</taxon>
        <taxon>Metazoa</taxon>
        <taxon>Spiralia</taxon>
        <taxon>Lophotrochozoa</taxon>
        <taxon>Mollusca</taxon>
        <taxon>Gastropoda</taxon>
        <taxon>Heterobranchia</taxon>
        <taxon>Euthyneura</taxon>
        <taxon>Panpulmonata</taxon>
        <taxon>Sacoglossa</taxon>
        <taxon>Placobranchoidea</taxon>
        <taxon>Plakobranchidae</taxon>
        <taxon>Elysia</taxon>
    </lineage>
</organism>
<name>A0A433THA5_ELYCH</name>
<dbReference type="Proteomes" id="UP000271974">
    <property type="component" value="Unassembled WGS sequence"/>
</dbReference>
<feature type="compositionally biased region" description="Polar residues" evidence="1">
    <location>
        <begin position="9"/>
        <end position="25"/>
    </location>
</feature>
<evidence type="ECO:0000256" key="1">
    <source>
        <dbReference type="SAM" id="MobiDB-lite"/>
    </source>
</evidence>
<gene>
    <name evidence="2" type="ORF">EGW08_011285</name>
</gene>
<feature type="region of interest" description="Disordered" evidence="1">
    <location>
        <begin position="57"/>
        <end position="108"/>
    </location>
</feature>
<dbReference type="AlphaFoldDB" id="A0A433THA5"/>